<keyword evidence="1" id="KW-1133">Transmembrane helix</keyword>
<feature type="transmembrane region" description="Helical" evidence="1">
    <location>
        <begin position="34"/>
        <end position="56"/>
    </location>
</feature>
<proteinExistence type="predicted"/>
<dbReference type="Pfam" id="PF05137">
    <property type="entry name" value="PilN"/>
    <property type="match status" value="1"/>
</dbReference>
<evidence type="ECO:0000256" key="1">
    <source>
        <dbReference type="SAM" id="Phobius"/>
    </source>
</evidence>
<name>A0A6B1F6K0_9SYNE</name>
<accession>A0A6B1F6K0</accession>
<protein>
    <submittedName>
        <fullName evidence="2">PilN domain-containing protein</fullName>
    </submittedName>
</protein>
<evidence type="ECO:0000313" key="2">
    <source>
        <dbReference type="EMBL" id="MYG37797.1"/>
    </source>
</evidence>
<reference evidence="2" key="1">
    <citation type="submission" date="2019-09" db="EMBL/GenBank/DDBJ databases">
        <title>Characterisation of the sponge microbiome using genome-centric metagenomics.</title>
        <authorList>
            <person name="Engelberts J.P."/>
            <person name="Robbins S.J."/>
            <person name="De Goeij J.M."/>
            <person name="Aranda M."/>
            <person name="Bell S.C."/>
            <person name="Webster N.S."/>
        </authorList>
    </citation>
    <scope>NUCLEOTIDE SEQUENCE</scope>
    <source>
        <strain evidence="2">SB0676_bin_10</strain>
    </source>
</reference>
<keyword evidence="1" id="KW-0472">Membrane</keyword>
<comment type="caution">
    <text evidence="2">The sequence shown here is derived from an EMBL/GenBank/DDBJ whole genome shotgun (WGS) entry which is preliminary data.</text>
</comment>
<gene>
    <name evidence="2" type="ORF">F4162_02035</name>
</gene>
<sequence>MVKASTHWPAVDLLTEQRQALGLKPPHRLAASLVLLRGAAAGLALIITVVALGAAATGQRQVWTRRVETLAPEAREHDHLHEQLQQSHHHLAQLRQSNGALVQALTAHRPHSLLLMELADRTPHGVQLLELNGAPDGITMKGQAENWPLVNLFQLQLQASPLFQSGAGVQVKGISQPGATGTPNRVNFQLAARFQPQSLPQLRRHLQQREARGLAQRLHLLEVHGLLSPVQSHSTTDDQLQ</sequence>
<keyword evidence="1" id="KW-0812">Transmembrane</keyword>
<dbReference type="AlphaFoldDB" id="A0A6B1F6K0"/>
<organism evidence="2">
    <name type="scientific">Synechococcus sp. SB0676_bin_10</name>
    <dbReference type="NCBI Taxonomy" id="2604869"/>
    <lineage>
        <taxon>Bacteria</taxon>
        <taxon>Bacillati</taxon>
        <taxon>Cyanobacteriota</taxon>
        <taxon>Cyanophyceae</taxon>
        <taxon>Synechococcales</taxon>
        <taxon>Synechococcaceae</taxon>
        <taxon>Synechococcus</taxon>
    </lineage>
</organism>
<dbReference type="EMBL" id="VYDO01000075">
    <property type="protein sequence ID" value="MYG37797.1"/>
    <property type="molecule type" value="Genomic_DNA"/>
</dbReference>
<dbReference type="InterPro" id="IPR007813">
    <property type="entry name" value="PilN"/>
</dbReference>